<dbReference type="PROSITE" id="PS50883">
    <property type="entry name" value="EAL"/>
    <property type="match status" value="1"/>
</dbReference>
<feature type="domain" description="EAL" evidence="5">
    <location>
        <begin position="556"/>
        <end position="809"/>
    </location>
</feature>
<dbReference type="CDD" id="cd01948">
    <property type="entry name" value="EAL"/>
    <property type="match status" value="1"/>
</dbReference>
<dbReference type="InterPro" id="IPR000160">
    <property type="entry name" value="GGDEF_dom"/>
</dbReference>
<reference evidence="8 9" key="2">
    <citation type="submission" date="2020-08" db="EMBL/GenBank/DDBJ databases">
        <authorList>
            <person name="Partida-Martinez L."/>
            <person name="Huntemann M."/>
            <person name="Clum A."/>
            <person name="Wang J."/>
            <person name="Palaniappan K."/>
            <person name="Ritter S."/>
            <person name="Chen I.-M."/>
            <person name="Stamatis D."/>
            <person name="Reddy T."/>
            <person name="O'Malley R."/>
            <person name="Daum C."/>
            <person name="Shapiro N."/>
            <person name="Ivanova N."/>
            <person name="Kyrpides N."/>
            <person name="Woyke T."/>
        </authorList>
    </citation>
    <scope>NUCLEOTIDE SEQUENCE [LARGE SCALE GENOMIC DNA]</scope>
    <source>
        <strain evidence="8 9">RAS26</strain>
    </source>
</reference>
<dbReference type="InterPro" id="IPR043128">
    <property type="entry name" value="Rev_trsase/Diguanyl_cyclase"/>
</dbReference>
<dbReference type="InterPro" id="IPR029787">
    <property type="entry name" value="Nucleotide_cyclase"/>
</dbReference>
<dbReference type="AlphaFoldDB" id="A0A7W4YCW9"/>
<dbReference type="SUPFAM" id="SSF141868">
    <property type="entry name" value="EAL domain-like"/>
    <property type="match status" value="1"/>
</dbReference>
<keyword evidence="4" id="KW-0472">Membrane</keyword>
<dbReference type="NCBIfam" id="TIGR00254">
    <property type="entry name" value="GGDEF"/>
    <property type="match status" value="1"/>
</dbReference>
<accession>A0A7W4YCW9</accession>
<keyword evidence="1 4" id="KW-0812">Transmembrane</keyword>
<feature type="domain" description="HAMP" evidence="6">
    <location>
        <begin position="320"/>
        <end position="374"/>
    </location>
</feature>
<dbReference type="GO" id="GO:0016020">
    <property type="term" value="C:membrane"/>
    <property type="evidence" value="ECO:0007669"/>
    <property type="project" value="InterPro"/>
</dbReference>
<dbReference type="EMBL" id="JACHVX010000010">
    <property type="protein sequence ID" value="MBB2925450.1"/>
    <property type="molecule type" value="Genomic_DNA"/>
</dbReference>
<dbReference type="PANTHER" id="PTHR33121:SF70">
    <property type="entry name" value="SIGNALING PROTEIN YKOW"/>
    <property type="match status" value="1"/>
</dbReference>
<evidence type="ECO:0000256" key="3">
    <source>
        <dbReference type="SAM" id="MobiDB-lite"/>
    </source>
</evidence>
<dbReference type="Pfam" id="PF00990">
    <property type="entry name" value="GGDEF"/>
    <property type="match status" value="1"/>
</dbReference>
<gene>
    <name evidence="8" type="ORF">FHR80_004394</name>
</gene>
<reference evidence="8 9" key="1">
    <citation type="submission" date="2020-08" db="EMBL/GenBank/DDBJ databases">
        <title>The Agave Microbiome: Exploring the role of microbial communities in plant adaptations to desert environments.</title>
        <authorList>
            <person name="Partida-Martinez L.P."/>
        </authorList>
    </citation>
    <scope>NUCLEOTIDE SEQUENCE [LARGE SCALE GENOMIC DNA]</scope>
    <source>
        <strain evidence="8 9">RAS26</strain>
    </source>
</reference>
<evidence type="ECO:0000256" key="2">
    <source>
        <dbReference type="ARBA" id="ARBA00022989"/>
    </source>
</evidence>
<evidence type="ECO:0000259" key="6">
    <source>
        <dbReference type="PROSITE" id="PS50885"/>
    </source>
</evidence>
<dbReference type="PROSITE" id="PS50887">
    <property type="entry name" value="GGDEF"/>
    <property type="match status" value="1"/>
</dbReference>
<dbReference type="GO" id="GO:0071111">
    <property type="term" value="F:cyclic-guanylate-specific phosphodiesterase activity"/>
    <property type="evidence" value="ECO:0007669"/>
    <property type="project" value="InterPro"/>
</dbReference>
<evidence type="ECO:0000256" key="4">
    <source>
        <dbReference type="SAM" id="Phobius"/>
    </source>
</evidence>
<dbReference type="InterPro" id="IPR003660">
    <property type="entry name" value="HAMP_dom"/>
</dbReference>
<dbReference type="SMART" id="SM00052">
    <property type="entry name" value="EAL"/>
    <property type="match status" value="1"/>
</dbReference>
<comment type="caution">
    <text evidence="8">The sequence shown here is derived from an EMBL/GenBank/DDBJ whole genome shotgun (WGS) entry which is preliminary data.</text>
</comment>
<dbReference type="SUPFAM" id="SSF55073">
    <property type="entry name" value="Nucleotide cyclase"/>
    <property type="match status" value="1"/>
</dbReference>
<feature type="region of interest" description="Disordered" evidence="3">
    <location>
        <begin position="1"/>
        <end position="25"/>
    </location>
</feature>
<dbReference type="CDD" id="cd01949">
    <property type="entry name" value="GGDEF"/>
    <property type="match status" value="1"/>
</dbReference>
<protein>
    <submittedName>
        <fullName evidence="8">Diguanylate cyclase (GGDEF)-like protein</fullName>
    </submittedName>
</protein>
<dbReference type="GO" id="GO:0007165">
    <property type="term" value="P:signal transduction"/>
    <property type="evidence" value="ECO:0007669"/>
    <property type="project" value="InterPro"/>
</dbReference>
<dbReference type="CDD" id="cd06225">
    <property type="entry name" value="HAMP"/>
    <property type="match status" value="1"/>
</dbReference>
<organism evidence="8 9">
    <name type="scientific">Cellulomonas cellasea</name>
    <dbReference type="NCBI Taxonomy" id="43670"/>
    <lineage>
        <taxon>Bacteria</taxon>
        <taxon>Bacillati</taxon>
        <taxon>Actinomycetota</taxon>
        <taxon>Actinomycetes</taxon>
        <taxon>Micrococcales</taxon>
        <taxon>Cellulomonadaceae</taxon>
        <taxon>Cellulomonas</taxon>
    </lineage>
</organism>
<dbReference type="PROSITE" id="PS50885">
    <property type="entry name" value="HAMP"/>
    <property type="match status" value="1"/>
</dbReference>
<dbReference type="RefSeq" id="WP_183298162.1">
    <property type="nucleotide sequence ID" value="NZ_JACHVX010000010.1"/>
</dbReference>
<evidence type="ECO:0000259" key="7">
    <source>
        <dbReference type="PROSITE" id="PS50887"/>
    </source>
</evidence>
<dbReference type="Proteomes" id="UP000518206">
    <property type="component" value="Unassembled WGS sequence"/>
</dbReference>
<dbReference type="InterPro" id="IPR050706">
    <property type="entry name" value="Cyclic-di-GMP_PDE-like"/>
</dbReference>
<feature type="transmembrane region" description="Helical" evidence="4">
    <location>
        <begin position="300"/>
        <end position="318"/>
    </location>
</feature>
<dbReference type="Gene3D" id="3.30.70.270">
    <property type="match status" value="1"/>
</dbReference>
<proteinExistence type="predicted"/>
<feature type="transmembrane region" description="Helical" evidence="4">
    <location>
        <begin position="34"/>
        <end position="54"/>
    </location>
</feature>
<keyword evidence="2 4" id="KW-1133">Transmembrane helix</keyword>
<dbReference type="PANTHER" id="PTHR33121">
    <property type="entry name" value="CYCLIC DI-GMP PHOSPHODIESTERASE PDEF"/>
    <property type="match status" value="1"/>
</dbReference>
<dbReference type="FunFam" id="3.20.20.450:FF:000001">
    <property type="entry name" value="Cyclic di-GMP phosphodiesterase yahA"/>
    <property type="match status" value="1"/>
</dbReference>
<name>A0A7W4YCW9_9CELL</name>
<dbReference type="Gene3D" id="6.10.340.10">
    <property type="match status" value="1"/>
</dbReference>
<dbReference type="InterPro" id="IPR001633">
    <property type="entry name" value="EAL_dom"/>
</dbReference>
<evidence type="ECO:0000259" key="5">
    <source>
        <dbReference type="PROSITE" id="PS50883"/>
    </source>
</evidence>
<dbReference type="InterPro" id="IPR035919">
    <property type="entry name" value="EAL_sf"/>
</dbReference>
<sequence length="819" mass="85090">MGGTGVPGTGSSRQQDRGVRGGARASGAWPVSTYVAVALALLLLFTALGLGIAYQDNAQRARENATAELSNDAEVAAWTITQSVVSARAQVEAVAANPGAATVLDDPAGCLLPPPGASILSEARLSVVSRTGDVVCTSQPGGATDAAGLHAGSAWLGQTLGTATTQVLWGAQDPVTGGPAIVVARAFAPDDADGRAAAVLFLDVRAAAEDLASVLGLGPDAAVGIVDRATGQVVSASGPAAQALVGAVVDPSRTTGETSEPDGVGRLFASADVETAGWRVYRGVETATVVADARQTLSTFVLLGSLALLAIVVLGWLAQRRVARPLRALTGAVTGARTAGSAADARVDVTGPAELRQLAREFNALLDIRAGHEARLAHQATHDRLTGLPNKDLLRERLARALDPAGDGVGTRAGTGSRVSVLCVGINRFQTISDSLGHDGADRVLVEASARLSSVLRPGDLLVREGGHDFMVLGRDLTVDGAVVLAQRLLAALAEPVGVGSAGIVLTAAIGIAPQDHDSAPERLLREADTAMGRARELGIDWAVFDASMQRRATRYLETEQALRRALTCDELVVHYQPLVDVASGRITGAEALVRWMHPTRGLVAPLEFVPVAEETGLIAAVGEAVLRGACAQAAQWRTDGHPLRISVNVSGAQLQDGTFVPLVADVLRATGLPADRLCLEVTESTLVRWATNGRESLDRLRATGVLLSIDDFGTGYSSLSYLQDLPMTELKIDRSFIARLARDARDLHLVEAVLGMARALGLTVVAEGVENADQHAILRGLGCDRAQGFLFAAPQTAAAFGRLLRDSDSRPDLEPTRA</sequence>
<evidence type="ECO:0000313" key="9">
    <source>
        <dbReference type="Proteomes" id="UP000518206"/>
    </source>
</evidence>
<dbReference type="Gene3D" id="3.20.20.450">
    <property type="entry name" value="EAL domain"/>
    <property type="match status" value="1"/>
</dbReference>
<evidence type="ECO:0000256" key="1">
    <source>
        <dbReference type="ARBA" id="ARBA00022692"/>
    </source>
</evidence>
<feature type="domain" description="GGDEF" evidence="7">
    <location>
        <begin position="417"/>
        <end position="547"/>
    </location>
</feature>
<dbReference type="SMART" id="SM00267">
    <property type="entry name" value="GGDEF"/>
    <property type="match status" value="1"/>
</dbReference>
<dbReference type="Pfam" id="PF00563">
    <property type="entry name" value="EAL"/>
    <property type="match status" value="1"/>
</dbReference>
<evidence type="ECO:0000313" key="8">
    <source>
        <dbReference type="EMBL" id="MBB2925450.1"/>
    </source>
</evidence>